<evidence type="ECO:0000256" key="3">
    <source>
        <dbReference type="ARBA" id="ARBA00022558"/>
    </source>
</evidence>
<dbReference type="SUPFAM" id="SSF49354">
    <property type="entry name" value="PapD-like"/>
    <property type="match status" value="1"/>
</dbReference>
<dbReference type="PRINTS" id="PR00969">
    <property type="entry name" value="CHAPERONPILI"/>
</dbReference>
<feature type="domain" description="Pili assembly chaperone N-terminal" evidence="10">
    <location>
        <begin position="26"/>
        <end position="148"/>
    </location>
</feature>
<evidence type="ECO:0000256" key="1">
    <source>
        <dbReference type="ARBA" id="ARBA00004418"/>
    </source>
</evidence>
<accession>A0A6S7DYZ0</accession>
<dbReference type="PROSITE" id="PS51257">
    <property type="entry name" value="PROKAR_LIPOPROTEIN"/>
    <property type="match status" value="1"/>
</dbReference>
<dbReference type="RefSeq" id="WP_175207545.1">
    <property type="nucleotide sequence ID" value="NZ_CADILG010000017.1"/>
</dbReference>
<evidence type="ECO:0000313" key="12">
    <source>
        <dbReference type="EMBL" id="CAB3870475.1"/>
    </source>
</evidence>
<keyword evidence="6 8" id="KW-0143">Chaperone</keyword>
<dbReference type="Pfam" id="PF02753">
    <property type="entry name" value="PapD_C"/>
    <property type="match status" value="1"/>
</dbReference>
<sequence length="255" mass="27050">MKNLRRTLMATAALAAGCFALQAQASVVIASTRVIYPAQEREVTIKLSNDGRTPALVQSWLDDGNITDAPEKLKVPFMLTPAIFRVDPGKGQTLRLIHTKEAMAQDKESLYWLNVLEVPPKAQAGEDANRLQIAFRTRIKVMYRPQGLPGLAEEAPAQLRWEVAPAAAGKGYALKASNPTPYVVNLGKVSLQSGGQSFDAGAGYVKPGESALFPIAGMTSAPAAGAQVKFNSINDWGANVEGSLPLTAGPAPAAR</sequence>
<dbReference type="PROSITE" id="PS00635">
    <property type="entry name" value="PILI_CHAPERONE"/>
    <property type="match status" value="1"/>
</dbReference>
<dbReference type="Gene3D" id="2.60.40.10">
    <property type="entry name" value="Immunoglobulins"/>
    <property type="match status" value="2"/>
</dbReference>
<feature type="domain" description="Pili assembly chaperone C-terminal" evidence="11">
    <location>
        <begin position="177"/>
        <end position="240"/>
    </location>
</feature>
<evidence type="ECO:0000256" key="7">
    <source>
        <dbReference type="ARBA" id="ARBA00023319"/>
    </source>
</evidence>
<gene>
    <name evidence="12" type="primary">yadV</name>
    <name evidence="12" type="ORF">LMG26858_02700</name>
</gene>
<proteinExistence type="inferred from homology"/>
<dbReference type="Pfam" id="PF00345">
    <property type="entry name" value="PapD_N"/>
    <property type="match status" value="1"/>
</dbReference>
<organism evidence="12 13">
    <name type="scientific">Achromobacter anxifer</name>
    <dbReference type="NCBI Taxonomy" id="1287737"/>
    <lineage>
        <taxon>Bacteria</taxon>
        <taxon>Pseudomonadati</taxon>
        <taxon>Pseudomonadota</taxon>
        <taxon>Betaproteobacteria</taxon>
        <taxon>Burkholderiales</taxon>
        <taxon>Alcaligenaceae</taxon>
        <taxon>Achromobacter</taxon>
    </lineage>
</organism>
<protein>
    <submittedName>
        <fullName evidence="12">Putative fimbrial chaperone YadV</fullName>
    </submittedName>
</protein>
<dbReference type="PANTHER" id="PTHR30251">
    <property type="entry name" value="PILUS ASSEMBLY CHAPERONE"/>
    <property type="match status" value="1"/>
</dbReference>
<keyword evidence="13" id="KW-1185">Reference proteome</keyword>
<dbReference type="InterPro" id="IPR018046">
    <property type="entry name" value="Pili_assmbl_chaperone_CS"/>
</dbReference>
<dbReference type="SUPFAM" id="SSF49584">
    <property type="entry name" value="Periplasmic chaperone C-domain"/>
    <property type="match status" value="1"/>
</dbReference>
<comment type="subcellular location">
    <subcellularLocation>
        <location evidence="1 8">Periplasm</location>
    </subcellularLocation>
</comment>
<dbReference type="Proteomes" id="UP000494117">
    <property type="component" value="Unassembled WGS sequence"/>
</dbReference>
<dbReference type="AlphaFoldDB" id="A0A6S7DYZ0"/>
<dbReference type="GO" id="GO:0071555">
    <property type="term" value="P:cell wall organization"/>
    <property type="evidence" value="ECO:0007669"/>
    <property type="project" value="InterPro"/>
</dbReference>
<evidence type="ECO:0000256" key="9">
    <source>
        <dbReference type="SAM" id="SignalP"/>
    </source>
</evidence>
<dbReference type="InterPro" id="IPR016147">
    <property type="entry name" value="Pili_assmbl_chaperone_N"/>
</dbReference>
<comment type="similarity">
    <text evidence="2 8">Belongs to the periplasmic pilus chaperone family.</text>
</comment>
<keyword evidence="4 9" id="KW-0732">Signal</keyword>
<dbReference type="InterPro" id="IPR036316">
    <property type="entry name" value="Pili_assmbl_chap_C_dom_sf"/>
</dbReference>
<keyword evidence="3" id="KW-1029">Fimbrium biogenesis</keyword>
<dbReference type="EMBL" id="CADILG010000017">
    <property type="protein sequence ID" value="CAB3870475.1"/>
    <property type="molecule type" value="Genomic_DNA"/>
</dbReference>
<name>A0A6S7DYZ0_9BURK</name>
<evidence type="ECO:0000256" key="5">
    <source>
        <dbReference type="ARBA" id="ARBA00022764"/>
    </source>
</evidence>
<dbReference type="FunFam" id="2.60.40.10:FF:000458">
    <property type="entry name" value="Molecular chaperone FimC"/>
    <property type="match status" value="1"/>
</dbReference>
<evidence type="ECO:0000259" key="11">
    <source>
        <dbReference type="Pfam" id="PF02753"/>
    </source>
</evidence>
<dbReference type="InterPro" id="IPR013783">
    <property type="entry name" value="Ig-like_fold"/>
</dbReference>
<evidence type="ECO:0000256" key="2">
    <source>
        <dbReference type="ARBA" id="ARBA00007399"/>
    </source>
</evidence>
<dbReference type="InterPro" id="IPR001829">
    <property type="entry name" value="Pili_assmbl_chaperone_bac"/>
</dbReference>
<evidence type="ECO:0000256" key="4">
    <source>
        <dbReference type="ARBA" id="ARBA00022729"/>
    </source>
</evidence>
<dbReference type="GO" id="GO:0030288">
    <property type="term" value="C:outer membrane-bounded periplasmic space"/>
    <property type="evidence" value="ECO:0007669"/>
    <property type="project" value="InterPro"/>
</dbReference>
<evidence type="ECO:0000256" key="6">
    <source>
        <dbReference type="ARBA" id="ARBA00023186"/>
    </source>
</evidence>
<dbReference type="InterPro" id="IPR050643">
    <property type="entry name" value="Periplasmic_pilus_chap"/>
</dbReference>
<reference evidence="12 13" key="1">
    <citation type="submission" date="2020-04" db="EMBL/GenBank/DDBJ databases">
        <authorList>
            <person name="De Canck E."/>
        </authorList>
    </citation>
    <scope>NUCLEOTIDE SEQUENCE [LARGE SCALE GENOMIC DNA]</scope>
    <source>
        <strain evidence="12 13">LMG 26858</strain>
    </source>
</reference>
<dbReference type="PANTHER" id="PTHR30251:SF2">
    <property type="entry name" value="FIMBRIAL CHAPERONE YADV-RELATED"/>
    <property type="match status" value="1"/>
</dbReference>
<evidence type="ECO:0000259" key="10">
    <source>
        <dbReference type="Pfam" id="PF00345"/>
    </source>
</evidence>
<keyword evidence="5" id="KW-0574">Periplasm</keyword>
<feature type="signal peptide" evidence="9">
    <location>
        <begin position="1"/>
        <end position="25"/>
    </location>
</feature>
<evidence type="ECO:0000313" key="13">
    <source>
        <dbReference type="Proteomes" id="UP000494117"/>
    </source>
</evidence>
<evidence type="ECO:0000256" key="8">
    <source>
        <dbReference type="RuleBase" id="RU003918"/>
    </source>
</evidence>
<feature type="chain" id="PRO_5028853612" evidence="9">
    <location>
        <begin position="26"/>
        <end position="255"/>
    </location>
</feature>
<dbReference type="InterPro" id="IPR016148">
    <property type="entry name" value="Pili_assmbl_chaperone_C"/>
</dbReference>
<keyword evidence="7" id="KW-0393">Immunoglobulin domain</keyword>
<dbReference type="InterPro" id="IPR008962">
    <property type="entry name" value="PapD-like_sf"/>
</dbReference>